<protein>
    <recommendedName>
        <fullName evidence="1 7">Imidazolonepropionase</fullName>
        <ecNumber evidence="1 7">3.5.2.7</ecNumber>
    </recommendedName>
    <alternativeName>
        <fullName evidence="7">Imidazolone-5-propionate hydrolase</fullName>
    </alternativeName>
</protein>
<feature type="binding site" evidence="7">
    <location>
        <position position="79"/>
    </location>
    <ligand>
        <name>4-imidazolone-5-propanoate</name>
        <dbReference type="ChEBI" id="CHEBI:77893"/>
    </ligand>
</feature>
<dbReference type="Gene3D" id="3.20.20.140">
    <property type="entry name" value="Metal-dependent hydrolases"/>
    <property type="match status" value="1"/>
</dbReference>
<evidence type="ECO:0000313" key="9">
    <source>
        <dbReference type="EMBL" id="MFC0527924.1"/>
    </source>
</evidence>
<dbReference type="InterPro" id="IPR005920">
    <property type="entry name" value="HutI"/>
</dbReference>
<dbReference type="SUPFAM" id="SSF51556">
    <property type="entry name" value="Metallo-dependent hydrolases"/>
    <property type="match status" value="1"/>
</dbReference>
<feature type="binding site" evidence="7">
    <location>
        <position position="305"/>
    </location>
    <ligand>
        <name>N-formimidoyl-L-glutamate</name>
        <dbReference type="ChEBI" id="CHEBI:58928"/>
    </ligand>
</feature>
<feature type="domain" description="Amidohydrolase-related" evidence="8">
    <location>
        <begin position="248"/>
        <end position="363"/>
    </location>
</feature>
<evidence type="ECO:0000256" key="4">
    <source>
        <dbReference type="ARBA" id="ARBA00022808"/>
    </source>
</evidence>
<feature type="binding site" evidence="7">
    <location>
        <position position="137"/>
    </location>
    <ligand>
        <name>N-formimidoyl-L-glutamate</name>
        <dbReference type="ChEBI" id="CHEBI:58928"/>
    </ligand>
</feature>
<evidence type="ECO:0000256" key="6">
    <source>
        <dbReference type="ARBA" id="ARBA00023004"/>
    </source>
</evidence>
<evidence type="ECO:0000256" key="7">
    <source>
        <dbReference type="HAMAP-Rule" id="MF_00372"/>
    </source>
</evidence>
<evidence type="ECO:0000259" key="8">
    <source>
        <dbReference type="Pfam" id="PF01979"/>
    </source>
</evidence>
<comment type="cofactor">
    <cofactor evidence="7">
        <name>Zn(2+)</name>
        <dbReference type="ChEBI" id="CHEBI:29105"/>
    </cofactor>
    <cofactor evidence="7">
        <name>Fe(3+)</name>
        <dbReference type="ChEBI" id="CHEBI:29034"/>
    </cofactor>
    <text evidence="7">Binds 1 zinc or iron ion per subunit.</text>
</comment>
<dbReference type="InterPro" id="IPR032466">
    <property type="entry name" value="Metal_Hydrolase"/>
</dbReference>
<keyword evidence="4 7" id="KW-0369">Histidine metabolism</keyword>
<accession>A0ABV6M095</accession>
<dbReference type="Gene3D" id="2.30.40.10">
    <property type="entry name" value="Urease, subunit C, domain 1"/>
    <property type="match status" value="1"/>
</dbReference>
<feature type="binding site" evidence="7">
    <location>
        <position position="301"/>
    </location>
    <ligand>
        <name>Fe(3+)</name>
        <dbReference type="ChEBI" id="CHEBI:29034"/>
    </ligand>
</feature>
<dbReference type="GO" id="GO:0050480">
    <property type="term" value="F:imidazolonepropionase activity"/>
    <property type="evidence" value="ECO:0007669"/>
    <property type="project" value="UniProtKB-EC"/>
</dbReference>
<dbReference type="PANTHER" id="PTHR42752:SF1">
    <property type="entry name" value="IMIDAZOLONEPROPIONASE-RELATED"/>
    <property type="match status" value="1"/>
</dbReference>
<keyword evidence="10" id="KW-1185">Reference proteome</keyword>
<feature type="binding site" evidence="7">
    <location>
        <position position="227"/>
    </location>
    <ligand>
        <name>Fe(3+)</name>
        <dbReference type="ChEBI" id="CHEBI:29034"/>
    </ligand>
</feature>
<feature type="binding site" evidence="7">
    <location>
        <position position="164"/>
    </location>
    <ligand>
        <name>4-imidazolone-5-propanoate</name>
        <dbReference type="ChEBI" id="CHEBI:77893"/>
    </ligand>
</feature>
<dbReference type="EC" id="3.5.2.7" evidence="1 7"/>
<feature type="binding site" evidence="7">
    <location>
        <position position="137"/>
    </location>
    <ligand>
        <name>4-imidazolone-5-propanoate</name>
        <dbReference type="ChEBI" id="CHEBI:77893"/>
    </ligand>
</feature>
<keyword evidence="3 7" id="KW-0378">Hydrolase</keyword>
<dbReference type="Pfam" id="PF01979">
    <property type="entry name" value="Amidohydro_1"/>
    <property type="match status" value="1"/>
</dbReference>
<comment type="subcellular location">
    <subcellularLocation>
        <location evidence="7">Cytoplasm</location>
    </subcellularLocation>
</comment>
<proteinExistence type="inferred from homology"/>
<feature type="binding site" evidence="7">
    <location>
        <position position="72"/>
    </location>
    <ligand>
        <name>Fe(3+)</name>
        <dbReference type="ChEBI" id="CHEBI:29034"/>
    </ligand>
</feature>
<keyword evidence="7" id="KW-0963">Cytoplasm</keyword>
<feature type="binding site" evidence="7">
    <location>
        <position position="72"/>
    </location>
    <ligand>
        <name>Zn(2+)</name>
        <dbReference type="ChEBI" id="CHEBI:29105"/>
    </ligand>
</feature>
<feature type="binding site" evidence="7">
    <location>
        <position position="70"/>
    </location>
    <ligand>
        <name>Fe(3+)</name>
        <dbReference type="ChEBI" id="CHEBI:29034"/>
    </ligand>
</feature>
<dbReference type="NCBIfam" id="TIGR01224">
    <property type="entry name" value="hutI"/>
    <property type="match status" value="1"/>
</dbReference>
<feature type="binding site" evidence="7">
    <location>
        <position position="230"/>
    </location>
    <ligand>
        <name>4-imidazolone-5-propanoate</name>
        <dbReference type="ChEBI" id="CHEBI:77893"/>
    </ligand>
</feature>
<comment type="function">
    <text evidence="7">Catalyzes the hydrolytic cleavage of the carbon-nitrogen bond in imidazolone-5-propanoate to yield N-formimidoyl-L-glutamate. It is the third step in the universal histidine degradation pathway.</text>
</comment>
<sequence length="389" mass="41137">MMNLLIDNIGELVTNDPALGRGPLGIVQRAAVLVEDGRIAWLGRAAYAQPADRRLDAEGAAVLPGFVDSHAHLVFAGDRAAEFAARMAGQPYTGGGIRTTVAATRAASDDDLRATVERLHREALRQGTTTIEIKSGYGLSVNDEARSLRIAREFTEETTFLGAHVVPAEYTDRPDDYVGLVCGPMLRAAAPHARWIDVFCERGAFDADHSRAILTVGQAAGLGVRVHANQLGPGPGVRLAVELGAASADHCTHLDKSDVDALADSSTVATLLPGADFSTRSAYPDARRLLDARVTVALATDCNPGSSYTTSMPFCIALAVREMGMTPAEAVWAATAGGARALRRTDIGVLRPGARADLVVLDAPSHLHLAYRPGVPLVRHTVHNGVPLR</sequence>
<keyword evidence="2 7" id="KW-0479">Metal-binding</keyword>
<feature type="binding site" evidence="7">
    <location>
        <position position="303"/>
    </location>
    <ligand>
        <name>N-formimidoyl-L-glutamate</name>
        <dbReference type="ChEBI" id="CHEBI:58928"/>
    </ligand>
</feature>
<evidence type="ECO:0000313" key="10">
    <source>
        <dbReference type="Proteomes" id="UP001589867"/>
    </source>
</evidence>
<dbReference type="SUPFAM" id="SSF51338">
    <property type="entry name" value="Composite domain of metallo-dependent hydrolases"/>
    <property type="match status" value="1"/>
</dbReference>
<name>A0ABV6M095_9ACTN</name>
<dbReference type="EMBL" id="JBHLUH010000011">
    <property type="protein sequence ID" value="MFC0527924.1"/>
    <property type="molecule type" value="Genomic_DNA"/>
</dbReference>
<feature type="binding site" evidence="7">
    <location>
        <position position="70"/>
    </location>
    <ligand>
        <name>Zn(2+)</name>
        <dbReference type="ChEBI" id="CHEBI:29105"/>
    </ligand>
</feature>
<organism evidence="9 10">
    <name type="scientific">Phytohabitans kaempferiae</name>
    <dbReference type="NCBI Taxonomy" id="1620943"/>
    <lineage>
        <taxon>Bacteria</taxon>
        <taxon>Bacillati</taxon>
        <taxon>Actinomycetota</taxon>
        <taxon>Actinomycetes</taxon>
        <taxon>Micromonosporales</taxon>
        <taxon>Micromonosporaceae</taxon>
    </lineage>
</organism>
<dbReference type="InterPro" id="IPR006680">
    <property type="entry name" value="Amidohydro-rel"/>
</dbReference>
<gene>
    <name evidence="7 9" type="primary">hutI</name>
    <name evidence="9" type="ORF">ACFFIA_09645</name>
</gene>
<feature type="binding site" evidence="7">
    <location>
        <position position="306"/>
    </location>
    <ligand>
        <name>4-imidazolone-5-propanoate</name>
        <dbReference type="ChEBI" id="CHEBI:77893"/>
    </ligand>
</feature>
<comment type="catalytic activity">
    <reaction evidence="7">
        <text>4-imidazolone-5-propanoate + H2O = N-formimidoyl-L-glutamate</text>
        <dbReference type="Rhea" id="RHEA:23660"/>
        <dbReference type="ChEBI" id="CHEBI:15377"/>
        <dbReference type="ChEBI" id="CHEBI:58928"/>
        <dbReference type="ChEBI" id="CHEBI:77893"/>
        <dbReference type="EC" id="3.5.2.7"/>
    </reaction>
</comment>
<comment type="pathway">
    <text evidence="7">Amino-acid degradation; L-histidine degradation into L-glutamate; N-formimidoyl-L-glutamate from L-histidine: step 3/3.</text>
</comment>
<comment type="similarity">
    <text evidence="7">Belongs to the metallo-dependent hydrolases superfamily. HutI family.</text>
</comment>
<dbReference type="PANTHER" id="PTHR42752">
    <property type="entry name" value="IMIDAZOLONEPROPIONASE"/>
    <property type="match status" value="1"/>
</dbReference>
<dbReference type="CDD" id="cd01296">
    <property type="entry name" value="Imidazolone-5PH"/>
    <property type="match status" value="1"/>
</dbReference>
<comment type="caution">
    <text evidence="9">The sequence shown here is derived from an EMBL/GenBank/DDBJ whole genome shotgun (WGS) entry which is preliminary data.</text>
</comment>
<evidence type="ECO:0000256" key="3">
    <source>
        <dbReference type="ARBA" id="ARBA00022801"/>
    </source>
</evidence>
<feature type="binding site" evidence="7">
    <location>
        <position position="227"/>
    </location>
    <ligand>
        <name>Zn(2+)</name>
        <dbReference type="ChEBI" id="CHEBI:29105"/>
    </ligand>
</feature>
<evidence type="ECO:0000256" key="1">
    <source>
        <dbReference type="ARBA" id="ARBA00012864"/>
    </source>
</evidence>
<keyword evidence="5 7" id="KW-0862">Zinc</keyword>
<evidence type="ECO:0000256" key="5">
    <source>
        <dbReference type="ARBA" id="ARBA00022833"/>
    </source>
</evidence>
<dbReference type="RefSeq" id="WP_377248798.1">
    <property type="nucleotide sequence ID" value="NZ_JBHLUH010000011.1"/>
</dbReference>
<keyword evidence="6 7" id="KW-0408">Iron</keyword>
<reference evidence="9 10" key="1">
    <citation type="submission" date="2024-09" db="EMBL/GenBank/DDBJ databases">
        <authorList>
            <person name="Sun Q."/>
            <person name="Mori K."/>
        </authorList>
    </citation>
    <scope>NUCLEOTIDE SEQUENCE [LARGE SCALE GENOMIC DNA]</scope>
    <source>
        <strain evidence="9 10">TBRC 3947</strain>
    </source>
</reference>
<dbReference type="HAMAP" id="MF_00372">
    <property type="entry name" value="HutI"/>
    <property type="match status" value="1"/>
</dbReference>
<feature type="binding site" evidence="7">
    <location>
        <position position="301"/>
    </location>
    <ligand>
        <name>Zn(2+)</name>
        <dbReference type="ChEBI" id="CHEBI:29105"/>
    </ligand>
</feature>
<evidence type="ECO:0000256" key="2">
    <source>
        <dbReference type="ARBA" id="ARBA00022723"/>
    </source>
</evidence>
<dbReference type="InterPro" id="IPR011059">
    <property type="entry name" value="Metal-dep_hydrolase_composite"/>
</dbReference>
<dbReference type="Proteomes" id="UP001589867">
    <property type="component" value="Unassembled WGS sequence"/>
</dbReference>